<organism evidence="8 9">
    <name type="scientific">Mangrovimicrobium sediminis</name>
    <dbReference type="NCBI Taxonomy" id="2562682"/>
    <lineage>
        <taxon>Bacteria</taxon>
        <taxon>Pseudomonadati</taxon>
        <taxon>Pseudomonadota</taxon>
        <taxon>Gammaproteobacteria</taxon>
        <taxon>Cellvibrionales</taxon>
        <taxon>Halieaceae</taxon>
        <taxon>Mangrovimicrobium</taxon>
    </lineage>
</organism>
<dbReference type="GO" id="GO:0000271">
    <property type="term" value="P:polysaccharide biosynthetic process"/>
    <property type="evidence" value="ECO:0007669"/>
    <property type="project" value="InterPro"/>
</dbReference>
<gene>
    <name evidence="8" type="ORF">E4634_16515</name>
</gene>
<evidence type="ECO:0000256" key="4">
    <source>
        <dbReference type="ARBA" id="ARBA00022989"/>
    </source>
</evidence>
<comment type="subcellular location">
    <subcellularLocation>
        <location evidence="1">Membrane</location>
        <topology evidence="1">Multi-pass membrane protein</topology>
    </subcellularLocation>
</comment>
<comment type="caution">
    <text evidence="8">The sequence shown here is derived from an EMBL/GenBank/DDBJ whole genome shotgun (WGS) entry which is preliminary data.</text>
</comment>
<dbReference type="OrthoDB" id="5740325at2"/>
<feature type="transmembrane region" description="Helical" evidence="6">
    <location>
        <begin position="35"/>
        <end position="52"/>
    </location>
</feature>
<keyword evidence="3 6" id="KW-0812">Transmembrane</keyword>
<dbReference type="InterPro" id="IPR007267">
    <property type="entry name" value="GtrA_DPMS_TM"/>
</dbReference>
<dbReference type="PANTHER" id="PTHR38459:SF1">
    <property type="entry name" value="PROPHAGE BACTOPRENOL-LINKED GLUCOSE TRANSLOCASE HOMOLOG"/>
    <property type="match status" value="1"/>
</dbReference>
<evidence type="ECO:0000256" key="2">
    <source>
        <dbReference type="ARBA" id="ARBA00009399"/>
    </source>
</evidence>
<dbReference type="PANTHER" id="PTHR38459">
    <property type="entry name" value="PROPHAGE BACTOPRENOL-LINKED GLUCOSE TRANSLOCASE HOMOLOG"/>
    <property type="match status" value="1"/>
</dbReference>
<feature type="domain" description="GtrA/DPMS transmembrane" evidence="7">
    <location>
        <begin position="6"/>
        <end position="123"/>
    </location>
</feature>
<feature type="transmembrane region" description="Helical" evidence="6">
    <location>
        <begin position="98"/>
        <end position="123"/>
    </location>
</feature>
<feature type="transmembrane region" description="Helical" evidence="6">
    <location>
        <begin position="73"/>
        <end position="92"/>
    </location>
</feature>
<evidence type="ECO:0000313" key="9">
    <source>
        <dbReference type="Proteomes" id="UP000298050"/>
    </source>
</evidence>
<dbReference type="Pfam" id="PF04138">
    <property type="entry name" value="GtrA_DPMS_TM"/>
    <property type="match status" value="1"/>
</dbReference>
<sequence length="125" mass="13492">MARGLRFGVVGVVTAALHYGTLYLGVAWLGQGSTAASSVGFVVAVSFNYAMHYYWTFADGVEAAPHGRALRRYAAMVAVGFVLNALVMYLGVHGLHWHYLLAQAAALVVVVAWNFTLANAWVFRA</sequence>
<name>A0A4Z0LWK5_9GAMM</name>
<dbReference type="Proteomes" id="UP000298050">
    <property type="component" value="Unassembled WGS sequence"/>
</dbReference>
<dbReference type="GO" id="GO:0005886">
    <property type="term" value="C:plasma membrane"/>
    <property type="evidence" value="ECO:0007669"/>
    <property type="project" value="TreeGrafter"/>
</dbReference>
<proteinExistence type="inferred from homology"/>
<protein>
    <submittedName>
        <fullName evidence="8">GtrA family protein</fullName>
    </submittedName>
</protein>
<evidence type="ECO:0000256" key="5">
    <source>
        <dbReference type="ARBA" id="ARBA00023136"/>
    </source>
</evidence>
<keyword evidence="5 6" id="KW-0472">Membrane</keyword>
<feature type="transmembrane region" description="Helical" evidence="6">
    <location>
        <begin position="7"/>
        <end position="29"/>
    </location>
</feature>
<evidence type="ECO:0000256" key="3">
    <source>
        <dbReference type="ARBA" id="ARBA00022692"/>
    </source>
</evidence>
<dbReference type="EMBL" id="SRLE01000012">
    <property type="protein sequence ID" value="TGD71722.1"/>
    <property type="molecule type" value="Genomic_DNA"/>
</dbReference>
<dbReference type="InterPro" id="IPR051401">
    <property type="entry name" value="GtrA_CellWall_Glycosyl"/>
</dbReference>
<evidence type="ECO:0000256" key="6">
    <source>
        <dbReference type="SAM" id="Phobius"/>
    </source>
</evidence>
<evidence type="ECO:0000313" key="8">
    <source>
        <dbReference type="EMBL" id="TGD71722.1"/>
    </source>
</evidence>
<evidence type="ECO:0000259" key="7">
    <source>
        <dbReference type="Pfam" id="PF04138"/>
    </source>
</evidence>
<keyword evidence="9" id="KW-1185">Reference proteome</keyword>
<dbReference type="AlphaFoldDB" id="A0A4Z0LWK5"/>
<keyword evidence="4 6" id="KW-1133">Transmembrane helix</keyword>
<dbReference type="RefSeq" id="WP_135445766.1">
    <property type="nucleotide sequence ID" value="NZ_SRLE01000012.1"/>
</dbReference>
<evidence type="ECO:0000256" key="1">
    <source>
        <dbReference type="ARBA" id="ARBA00004141"/>
    </source>
</evidence>
<accession>A0A4Z0LWK5</accession>
<comment type="similarity">
    <text evidence="2">Belongs to the GtrA family.</text>
</comment>
<reference evidence="8 9" key="1">
    <citation type="submission" date="2019-04" db="EMBL/GenBank/DDBJ databases">
        <title>Taxonomy of novel Haliea sp. from mangrove soil of West Coast of India.</title>
        <authorList>
            <person name="Verma A."/>
            <person name="Kumar P."/>
            <person name="Krishnamurthi S."/>
        </authorList>
    </citation>
    <scope>NUCLEOTIDE SEQUENCE [LARGE SCALE GENOMIC DNA]</scope>
    <source>
        <strain evidence="8 9">SAOS-164</strain>
    </source>
</reference>